<proteinExistence type="predicted"/>
<keyword evidence="2" id="KW-1185">Reference proteome</keyword>
<organism evidence="1 2">
    <name type="scientific">Xenorhabdus khoisanae</name>
    <dbReference type="NCBI Taxonomy" id="880157"/>
    <lineage>
        <taxon>Bacteria</taxon>
        <taxon>Pseudomonadati</taxon>
        <taxon>Pseudomonadota</taxon>
        <taxon>Gammaproteobacteria</taxon>
        <taxon>Enterobacterales</taxon>
        <taxon>Morganellaceae</taxon>
        <taxon>Xenorhabdus</taxon>
    </lineage>
</organism>
<dbReference type="EMBL" id="LFCV01000131">
    <property type="protein sequence ID" value="KMJ43954.1"/>
    <property type="molecule type" value="Genomic_DNA"/>
</dbReference>
<dbReference type="PATRIC" id="fig|880157.4.peg.3651"/>
<reference evidence="1 2" key="1">
    <citation type="submission" date="2015-06" db="EMBL/GenBank/DDBJ databases">
        <title>Draft Whole-Genome Sequence of the Entomopathogenic Bacterium Xenorhabdus khoisanae.</title>
        <authorList>
            <person name="Naidoo S."/>
            <person name="Featherston J."/>
            <person name="Gray V.M."/>
        </authorList>
    </citation>
    <scope>NUCLEOTIDE SEQUENCE [LARGE SCALE GENOMIC DNA]</scope>
    <source>
        <strain evidence="1 2">MCB</strain>
    </source>
</reference>
<accession>A0A0J5FPC1</accession>
<dbReference type="AlphaFoldDB" id="A0A0J5FPC1"/>
<sequence length="71" mass="8201">MILLFYIFVLAIEMIKHRMAKEGKNGLILFNELIFITKKIKERITANLAQAAYYLASAYLSKTNTQGYPQE</sequence>
<evidence type="ECO:0000313" key="2">
    <source>
        <dbReference type="Proteomes" id="UP000036277"/>
    </source>
</evidence>
<dbReference type="Proteomes" id="UP000036277">
    <property type="component" value="Unassembled WGS sequence"/>
</dbReference>
<comment type="caution">
    <text evidence="1">The sequence shown here is derived from an EMBL/GenBank/DDBJ whole genome shotgun (WGS) entry which is preliminary data.</text>
</comment>
<protein>
    <submittedName>
        <fullName evidence="1">Uncharacterized protein</fullName>
    </submittedName>
</protein>
<gene>
    <name evidence="1" type="ORF">AB204_17025</name>
</gene>
<name>A0A0J5FPC1_9GAMM</name>
<evidence type="ECO:0000313" key="1">
    <source>
        <dbReference type="EMBL" id="KMJ43954.1"/>
    </source>
</evidence>